<accession>T1KZE7</accession>
<name>T1KZE7_TETUR</name>
<proteinExistence type="predicted"/>
<evidence type="ECO:0000313" key="1">
    <source>
        <dbReference type="EnsemblMetazoa" id="tetur28g01350.1"/>
    </source>
</evidence>
<dbReference type="HOGENOM" id="CLU_1580529_0_0_1"/>
<evidence type="ECO:0000313" key="2">
    <source>
        <dbReference type="Proteomes" id="UP000015104"/>
    </source>
</evidence>
<sequence>MDLFVIIDTYRIMKLHIPPSVGLNFRSLSRIFSVGILFFAKGSFQLKYCAAFFAEPHNRTDPEFRFERYNCLETTMMSRSNRDPITTTRFCFILIDDSNTGIKKIDKHYCTCKAGRRTMGCCAHILTMLWFGLMGWRTNPRVPAAPPNNFARRISNTDIATNFLDSNGD</sequence>
<protein>
    <recommendedName>
        <fullName evidence="3">SWIM-type domain-containing protein</fullName>
    </recommendedName>
</protein>
<dbReference type="EnsemblMetazoa" id="tetur28g01350.1">
    <property type="protein sequence ID" value="tetur28g01350.1"/>
    <property type="gene ID" value="tetur28g01350"/>
</dbReference>
<reference evidence="1" key="2">
    <citation type="submission" date="2015-06" db="UniProtKB">
        <authorList>
            <consortium name="EnsemblMetazoa"/>
        </authorList>
    </citation>
    <scope>IDENTIFICATION</scope>
</reference>
<dbReference type="AlphaFoldDB" id="T1KZE7"/>
<keyword evidence="2" id="KW-1185">Reference proteome</keyword>
<dbReference type="Proteomes" id="UP000015104">
    <property type="component" value="Unassembled WGS sequence"/>
</dbReference>
<dbReference type="EMBL" id="CAEY01000738">
    <property type="status" value="NOT_ANNOTATED_CDS"/>
    <property type="molecule type" value="Genomic_DNA"/>
</dbReference>
<evidence type="ECO:0008006" key="3">
    <source>
        <dbReference type="Google" id="ProtNLM"/>
    </source>
</evidence>
<organism evidence="1 2">
    <name type="scientific">Tetranychus urticae</name>
    <name type="common">Two-spotted spider mite</name>
    <dbReference type="NCBI Taxonomy" id="32264"/>
    <lineage>
        <taxon>Eukaryota</taxon>
        <taxon>Metazoa</taxon>
        <taxon>Ecdysozoa</taxon>
        <taxon>Arthropoda</taxon>
        <taxon>Chelicerata</taxon>
        <taxon>Arachnida</taxon>
        <taxon>Acari</taxon>
        <taxon>Acariformes</taxon>
        <taxon>Trombidiformes</taxon>
        <taxon>Prostigmata</taxon>
        <taxon>Eleutherengona</taxon>
        <taxon>Raphignathae</taxon>
        <taxon>Tetranychoidea</taxon>
        <taxon>Tetranychidae</taxon>
        <taxon>Tetranychus</taxon>
    </lineage>
</organism>
<reference evidence="2" key="1">
    <citation type="submission" date="2011-08" db="EMBL/GenBank/DDBJ databases">
        <authorList>
            <person name="Rombauts S."/>
        </authorList>
    </citation>
    <scope>NUCLEOTIDE SEQUENCE</scope>
    <source>
        <strain evidence="2">London</strain>
    </source>
</reference>